<comment type="catalytic activity">
    <reaction evidence="1">
        <text>inosine + phosphate = alpha-D-ribose 1-phosphate + hypoxanthine</text>
        <dbReference type="Rhea" id="RHEA:27646"/>
        <dbReference type="ChEBI" id="CHEBI:17368"/>
        <dbReference type="ChEBI" id="CHEBI:17596"/>
        <dbReference type="ChEBI" id="CHEBI:43474"/>
        <dbReference type="ChEBI" id="CHEBI:57720"/>
        <dbReference type="EC" id="2.4.2.1"/>
    </reaction>
    <physiologicalReaction direction="left-to-right" evidence="1">
        <dbReference type="Rhea" id="RHEA:27647"/>
    </physiologicalReaction>
</comment>
<evidence type="ECO:0000256" key="2">
    <source>
        <dbReference type="ARBA" id="ARBA00007353"/>
    </source>
</evidence>
<sequence>MSTRVGGVSVAPFDALNLKAEIGDDPAAVAVNRTRLQGWIGARPVRLDQVHGTVVCALEQVDAGGGLPVADASVCGRPGLACEVQVADCLPVLFADRDGRAVAAAHAGWRGLAGGVLEATLAALHARHGVSPDRVEAWLGPCIGPAAFEVGADVLAAFGGSVDEPGASFRPRAGVAGKWWADLAGLARKRLAQAGVTAVGGNDGGISGGVSGGMDGGTGWCTASEPSRFFSFRRDRLTGRMAGFVWLRDGG</sequence>
<organism evidence="11 12">
    <name type="scientific">Leptothrix discophora</name>
    <dbReference type="NCBI Taxonomy" id="89"/>
    <lineage>
        <taxon>Bacteria</taxon>
        <taxon>Pseudomonadati</taxon>
        <taxon>Pseudomonadota</taxon>
        <taxon>Betaproteobacteria</taxon>
        <taxon>Burkholderiales</taxon>
        <taxon>Sphaerotilaceae</taxon>
        <taxon>Leptothrix</taxon>
    </lineage>
</organism>
<name>A0ABT9G189_LEPDI</name>
<protein>
    <recommendedName>
        <fullName evidence="10">Purine nucleoside phosphorylase</fullName>
    </recommendedName>
</protein>
<dbReference type="PANTHER" id="PTHR30616:SF2">
    <property type="entry name" value="PURINE NUCLEOSIDE PHOSPHORYLASE LACC1"/>
    <property type="match status" value="1"/>
</dbReference>
<evidence type="ECO:0000256" key="9">
    <source>
        <dbReference type="ARBA" id="ARBA00049893"/>
    </source>
</evidence>
<dbReference type="CDD" id="cd16833">
    <property type="entry name" value="YfiH"/>
    <property type="match status" value="1"/>
</dbReference>
<dbReference type="NCBIfam" id="TIGR00726">
    <property type="entry name" value="peptidoglycan editing factor PgeF"/>
    <property type="match status" value="1"/>
</dbReference>
<comment type="similarity">
    <text evidence="2 10">Belongs to the purine nucleoside phosphorylase YfiH/LACC1 family.</text>
</comment>
<comment type="catalytic activity">
    <reaction evidence="8">
        <text>adenosine + phosphate = alpha-D-ribose 1-phosphate + adenine</text>
        <dbReference type="Rhea" id="RHEA:27642"/>
        <dbReference type="ChEBI" id="CHEBI:16335"/>
        <dbReference type="ChEBI" id="CHEBI:16708"/>
        <dbReference type="ChEBI" id="CHEBI:43474"/>
        <dbReference type="ChEBI" id="CHEBI:57720"/>
        <dbReference type="EC" id="2.4.2.1"/>
    </reaction>
    <physiologicalReaction direction="left-to-right" evidence="8">
        <dbReference type="Rhea" id="RHEA:27643"/>
    </physiologicalReaction>
</comment>
<evidence type="ECO:0000256" key="5">
    <source>
        <dbReference type="ARBA" id="ARBA00022801"/>
    </source>
</evidence>
<proteinExistence type="inferred from homology"/>
<keyword evidence="3" id="KW-0808">Transferase</keyword>
<gene>
    <name evidence="11" type="primary">pgeF</name>
    <name evidence="11" type="ORF">Q8X39_06375</name>
</gene>
<reference evidence="11 12" key="1">
    <citation type="submission" date="2023-08" db="EMBL/GenBank/DDBJ databases">
        <authorList>
            <person name="Roldan D.M."/>
            <person name="Menes R.J."/>
        </authorList>
    </citation>
    <scope>NUCLEOTIDE SEQUENCE [LARGE SCALE GENOMIC DNA]</scope>
    <source>
        <strain evidence="11 12">CCM 2812</strain>
    </source>
</reference>
<evidence type="ECO:0000256" key="10">
    <source>
        <dbReference type="RuleBase" id="RU361274"/>
    </source>
</evidence>
<keyword evidence="5" id="KW-0378">Hydrolase</keyword>
<evidence type="ECO:0000256" key="3">
    <source>
        <dbReference type="ARBA" id="ARBA00022679"/>
    </source>
</evidence>
<evidence type="ECO:0000256" key="1">
    <source>
        <dbReference type="ARBA" id="ARBA00000553"/>
    </source>
</evidence>
<evidence type="ECO:0000256" key="4">
    <source>
        <dbReference type="ARBA" id="ARBA00022723"/>
    </source>
</evidence>
<dbReference type="InterPro" id="IPR003730">
    <property type="entry name" value="Cu_polyphenol_OxRdtase"/>
</dbReference>
<evidence type="ECO:0000256" key="6">
    <source>
        <dbReference type="ARBA" id="ARBA00022833"/>
    </source>
</evidence>
<dbReference type="Gene3D" id="3.60.140.10">
    <property type="entry name" value="CNF1/YfiH-like putative cysteine hydrolases"/>
    <property type="match status" value="1"/>
</dbReference>
<comment type="catalytic activity">
    <reaction evidence="9">
        <text>S-methyl-5'-thioadenosine + phosphate = 5-(methylsulfanyl)-alpha-D-ribose 1-phosphate + adenine</text>
        <dbReference type="Rhea" id="RHEA:11852"/>
        <dbReference type="ChEBI" id="CHEBI:16708"/>
        <dbReference type="ChEBI" id="CHEBI:17509"/>
        <dbReference type="ChEBI" id="CHEBI:43474"/>
        <dbReference type="ChEBI" id="CHEBI:58533"/>
        <dbReference type="EC" id="2.4.2.28"/>
    </reaction>
    <physiologicalReaction direction="left-to-right" evidence="9">
        <dbReference type="Rhea" id="RHEA:11853"/>
    </physiologicalReaction>
</comment>
<accession>A0ABT9G189</accession>
<evidence type="ECO:0000256" key="8">
    <source>
        <dbReference type="ARBA" id="ARBA00048968"/>
    </source>
</evidence>
<evidence type="ECO:0000256" key="7">
    <source>
        <dbReference type="ARBA" id="ARBA00047989"/>
    </source>
</evidence>
<evidence type="ECO:0000313" key="11">
    <source>
        <dbReference type="EMBL" id="MDP4300256.1"/>
    </source>
</evidence>
<keyword evidence="12" id="KW-1185">Reference proteome</keyword>
<dbReference type="RefSeq" id="WP_305749280.1">
    <property type="nucleotide sequence ID" value="NZ_JAUZEE010000003.1"/>
</dbReference>
<dbReference type="InterPro" id="IPR038371">
    <property type="entry name" value="Cu_polyphenol_OxRdtase_sf"/>
</dbReference>
<dbReference type="PANTHER" id="PTHR30616">
    <property type="entry name" value="UNCHARACTERIZED PROTEIN YFIH"/>
    <property type="match status" value="1"/>
</dbReference>
<dbReference type="Proteomes" id="UP001235760">
    <property type="component" value="Unassembled WGS sequence"/>
</dbReference>
<evidence type="ECO:0000313" key="12">
    <source>
        <dbReference type="Proteomes" id="UP001235760"/>
    </source>
</evidence>
<comment type="catalytic activity">
    <reaction evidence="7">
        <text>adenosine + H2O + H(+) = inosine + NH4(+)</text>
        <dbReference type="Rhea" id="RHEA:24408"/>
        <dbReference type="ChEBI" id="CHEBI:15377"/>
        <dbReference type="ChEBI" id="CHEBI:15378"/>
        <dbReference type="ChEBI" id="CHEBI:16335"/>
        <dbReference type="ChEBI" id="CHEBI:17596"/>
        <dbReference type="ChEBI" id="CHEBI:28938"/>
        <dbReference type="EC" id="3.5.4.4"/>
    </reaction>
    <physiologicalReaction direction="left-to-right" evidence="7">
        <dbReference type="Rhea" id="RHEA:24409"/>
    </physiologicalReaction>
</comment>
<dbReference type="Pfam" id="PF02578">
    <property type="entry name" value="Cu-oxidase_4"/>
    <property type="match status" value="1"/>
</dbReference>
<keyword evidence="6" id="KW-0862">Zinc</keyword>
<dbReference type="EMBL" id="JAUZEE010000003">
    <property type="protein sequence ID" value="MDP4300256.1"/>
    <property type="molecule type" value="Genomic_DNA"/>
</dbReference>
<dbReference type="SUPFAM" id="SSF64438">
    <property type="entry name" value="CNF1/YfiH-like putative cysteine hydrolases"/>
    <property type="match status" value="1"/>
</dbReference>
<keyword evidence="4" id="KW-0479">Metal-binding</keyword>
<dbReference type="InterPro" id="IPR011324">
    <property type="entry name" value="Cytotoxic_necrot_fac-like_cat"/>
</dbReference>
<comment type="caution">
    <text evidence="11">The sequence shown here is derived from an EMBL/GenBank/DDBJ whole genome shotgun (WGS) entry which is preliminary data.</text>
</comment>